<comment type="caution">
    <text evidence="2">The sequence shown here is derived from an EMBL/GenBank/DDBJ whole genome shotgun (WGS) entry which is preliminary data.</text>
</comment>
<reference evidence="3" key="1">
    <citation type="submission" date="2016-06" db="EMBL/GenBank/DDBJ databases">
        <title>Parallel loss of symbiosis genes in relatives of nitrogen-fixing non-legume Parasponia.</title>
        <authorList>
            <person name="Van Velzen R."/>
            <person name="Holmer R."/>
            <person name="Bu F."/>
            <person name="Rutten L."/>
            <person name="Van Zeijl A."/>
            <person name="Liu W."/>
            <person name="Santuari L."/>
            <person name="Cao Q."/>
            <person name="Sharma T."/>
            <person name="Shen D."/>
            <person name="Roswanjaya Y."/>
            <person name="Wardhani T."/>
            <person name="Kalhor M.S."/>
            <person name="Jansen J."/>
            <person name="Van den Hoogen J."/>
            <person name="Gungor B."/>
            <person name="Hartog M."/>
            <person name="Hontelez J."/>
            <person name="Verver J."/>
            <person name="Yang W.-C."/>
            <person name="Schijlen E."/>
            <person name="Repin R."/>
            <person name="Schilthuizen M."/>
            <person name="Schranz E."/>
            <person name="Heidstra R."/>
            <person name="Miyata K."/>
            <person name="Fedorova E."/>
            <person name="Kohlen W."/>
            <person name="Bisseling T."/>
            <person name="Smit S."/>
            <person name="Geurts R."/>
        </authorList>
    </citation>
    <scope>NUCLEOTIDE SEQUENCE [LARGE SCALE GENOMIC DNA]</scope>
    <source>
        <strain evidence="3">cv. RG33-2</strain>
    </source>
</reference>
<dbReference type="InterPro" id="IPR035892">
    <property type="entry name" value="C2_domain_sf"/>
</dbReference>
<dbReference type="STRING" id="63057.A0A2P5CNR3"/>
<dbReference type="InParanoid" id="A0A2P5CNR3"/>
<dbReference type="FunCoup" id="A0A2P5CNR3">
    <property type="interactions" value="166"/>
</dbReference>
<organism evidence="2 3">
    <name type="scientific">Trema orientale</name>
    <name type="common">Charcoal tree</name>
    <name type="synonym">Celtis orientalis</name>
    <dbReference type="NCBI Taxonomy" id="63057"/>
    <lineage>
        <taxon>Eukaryota</taxon>
        <taxon>Viridiplantae</taxon>
        <taxon>Streptophyta</taxon>
        <taxon>Embryophyta</taxon>
        <taxon>Tracheophyta</taxon>
        <taxon>Spermatophyta</taxon>
        <taxon>Magnoliopsida</taxon>
        <taxon>eudicotyledons</taxon>
        <taxon>Gunneridae</taxon>
        <taxon>Pentapetalae</taxon>
        <taxon>rosids</taxon>
        <taxon>fabids</taxon>
        <taxon>Rosales</taxon>
        <taxon>Cannabaceae</taxon>
        <taxon>Trema</taxon>
    </lineage>
</organism>
<proteinExistence type="predicted"/>
<keyword evidence="3" id="KW-1185">Reference proteome</keyword>
<dbReference type="Proteomes" id="UP000237000">
    <property type="component" value="Unassembled WGS sequence"/>
</dbReference>
<dbReference type="GO" id="GO:0006952">
    <property type="term" value="P:defense response"/>
    <property type="evidence" value="ECO:0007669"/>
    <property type="project" value="InterPro"/>
</dbReference>
<dbReference type="AlphaFoldDB" id="A0A2P5CNR3"/>
<dbReference type="CDD" id="cd04051">
    <property type="entry name" value="C2_SRC2_like"/>
    <property type="match status" value="1"/>
</dbReference>
<dbReference type="SUPFAM" id="SSF49562">
    <property type="entry name" value="C2 domain (Calcium/lipid-binding domain, CaLB)"/>
    <property type="match status" value="1"/>
</dbReference>
<gene>
    <name evidence="2" type="ORF">TorRG33x02_278570</name>
</gene>
<dbReference type="OrthoDB" id="884464at2759"/>
<dbReference type="EMBL" id="JXTC01000344">
    <property type="protein sequence ID" value="PON62688.1"/>
    <property type="molecule type" value="Genomic_DNA"/>
</dbReference>
<dbReference type="PANTHER" id="PTHR32246:SF17">
    <property type="entry name" value="BON1-ASSOCIATED PROTEIN 2"/>
    <property type="match status" value="1"/>
</dbReference>
<dbReference type="InterPro" id="IPR000008">
    <property type="entry name" value="C2_dom"/>
</dbReference>
<name>A0A2P5CNR3_TREOI</name>
<dbReference type="PROSITE" id="PS50004">
    <property type="entry name" value="C2"/>
    <property type="match status" value="1"/>
</dbReference>
<accession>A0A2P5CNR3</accession>
<dbReference type="InterPro" id="IPR044750">
    <property type="entry name" value="C2_SRC2/BAP"/>
</dbReference>
<feature type="domain" description="C2" evidence="1">
    <location>
        <begin position="1"/>
        <end position="120"/>
    </location>
</feature>
<dbReference type="Pfam" id="PF00168">
    <property type="entry name" value="C2"/>
    <property type="match status" value="1"/>
</dbReference>
<evidence type="ECO:0000313" key="2">
    <source>
        <dbReference type="EMBL" id="PON62688.1"/>
    </source>
</evidence>
<dbReference type="SMART" id="SM00239">
    <property type="entry name" value="C2"/>
    <property type="match status" value="1"/>
</dbReference>
<evidence type="ECO:0000313" key="3">
    <source>
        <dbReference type="Proteomes" id="UP000237000"/>
    </source>
</evidence>
<evidence type="ECO:0000259" key="1">
    <source>
        <dbReference type="PROSITE" id="PS50004"/>
    </source>
</evidence>
<dbReference type="PANTHER" id="PTHR32246">
    <property type="entry name" value="INGRESSION PROTEIN FIC1"/>
    <property type="match status" value="1"/>
</dbReference>
<sequence length="183" mass="19309">MSKFYSSSSSSSISISSRTIEITVLSAENLKINRRPIKKNAFAVVRSNVGNDFRTTVTDTDGGSNPKWNDKLVLDLPVHAPALTVEVHCKTPTGNKLVGTATVPVSDFSGGYVPENYLQFLSYRLRDQRGESNGIINLSVRTKVPPTPEYSCSAASASSSAAMVVGVPVAASGVVTGLPVCSA</sequence>
<protein>
    <submittedName>
        <fullName evidence="2">C2 domain containing protein</fullName>
    </submittedName>
</protein>
<dbReference type="Gene3D" id="2.60.40.150">
    <property type="entry name" value="C2 domain"/>
    <property type="match status" value="1"/>
</dbReference>